<dbReference type="Proteomes" id="UP000075884">
    <property type="component" value="Unassembled WGS sequence"/>
</dbReference>
<evidence type="ECO:0000313" key="2">
    <source>
        <dbReference type="Proteomes" id="UP000075884"/>
    </source>
</evidence>
<proteinExistence type="predicted"/>
<reference evidence="1" key="2">
    <citation type="submission" date="2020-05" db="UniProtKB">
        <authorList>
            <consortium name="EnsemblMetazoa"/>
        </authorList>
    </citation>
    <scope>IDENTIFICATION</scope>
    <source>
        <strain evidence="1">WRAIR2</strain>
    </source>
</reference>
<keyword evidence="2" id="KW-1185">Reference proteome</keyword>
<organism evidence="1 2">
    <name type="scientific">Anopheles dirus</name>
    <dbReference type="NCBI Taxonomy" id="7168"/>
    <lineage>
        <taxon>Eukaryota</taxon>
        <taxon>Metazoa</taxon>
        <taxon>Ecdysozoa</taxon>
        <taxon>Arthropoda</taxon>
        <taxon>Hexapoda</taxon>
        <taxon>Insecta</taxon>
        <taxon>Pterygota</taxon>
        <taxon>Neoptera</taxon>
        <taxon>Endopterygota</taxon>
        <taxon>Diptera</taxon>
        <taxon>Nematocera</taxon>
        <taxon>Culicoidea</taxon>
        <taxon>Culicidae</taxon>
        <taxon>Anophelinae</taxon>
        <taxon>Anopheles</taxon>
    </lineage>
</organism>
<protein>
    <submittedName>
        <fullName evidence="1">Uncharacterized protein</fullName>
    </submittedName>
</protein>
<dbReference type="EnsemblMetazoa" id="ADIR014216-RA">
    <property type="protein sequence ID" value="ADIR014216-PA"/>
    <property type="gene ID" value="ADIR014216"/>
</dbReference>
<sequence>MYPTVVTGGSRSENRFGRFAYANGGPMMIARAVAGAFRGRKIEETKTKCINRAVETGKI</sequence>
<reference evidence="2" key="1">
    <citation type="submission" date="2013-03" db="EMBL/GenBank/DDBJ databases">
        <title>The Genome Sequence of Anopheles dirus WRAIR2.</title>
        <authorList>
            <consortium name="The Broad Institute Genomics Platform"/>
            <person name="Neafsey D.E."/>
            <person name="Walton C."/>
            <person name="Walker B."/>
            <person name="Young S.K."/>
            <person name="Zeng Q."/>
            <person name="Gargeya S."/>
            <person name="Fitzgerald M."/>
            <person name="Haas B."/>
            <person name="Abouelleil A."/>
            <person name="Allen A.W."/>
            <person name="Alvarado L."/>
            <person name="Arachchi H.M."/>
            <person name="Berlin A.M."/>
            <person name="Chapman S.B."/>
            <person name="Gainer-Dewar J."/>
            <person name="Goldberg J."/>
            <person name="Griggs A."/>
            <person name="Gujja S."/>
            <person name="Hansen M."/>
            <person name="Howarth C."/>
            <person name="Imamovic A."/>
            <person name="Ireland A."/>
            <person name="Larimer J."/>
            <person name="McCowan C."/>
            <person name="Murphy C."/>
            <person name="Pearson M."/>
            <person name="Poon T.W."/>
            <person name="Priest M."/>
            <person name="Roberts A."/>
            <person name="Saif S."/>
            <person name="Shea T."/>
            <person name="Sisk P."/>
            <person name="Sykes S."/>
            <person name="Wortman J."/>
            <person name="Nusbaum C."/>
            <person name="Birren B."/>
        </authorList>
    </citation>
    <scope>NUCLEOTIDE SEQUENCE [LARGE SCALE GENOMIC DNA]</scope>
    <source>
        <strain evidence="2">WRAIR2</strain>
    </source>
</reference>
<dbReference type="AlphaFoldDB" id="A0A182NWE2"/>
<dbReference type="VEuPathDB" id="VectorBase:ADIR014216"/>
<name>A0A182NWE2_9DIPT</name>
<accession>A0A182NWE2</accession>
<evidence type="ECO:0000313" key="1">
    <source>
        <dbReference type="EnsemblMetazoa" id="ADIR014216-PA"/>
    </source>
</evidence>